<dbReference type="EMBL" id="LSDD01000117">
    <property type="protein sequence ID" value="KXB62999.1"/>
    <property type="molecule type" value="Genomic_DNA"/>
</dbReference>
<evidence type="ECO:0000313" key="2">
    <source>
        <dbReference type="EMBL" id="KXB62999.1"/>
    </source>
</evidence>
<sequence length="41" mass="5037">MTRIDERVKDRIFVALDYDNMEDAKRLVEKLGENEYKKYKL</sequence>
<organism evidence="2 3">
    <name type="scientific">Leptotrichia wadei</name>
    <dbReference type="NCBI Taxonomy" id="157687"/>
    <lineage>
        <taxon>Bacteria</taxon>
        <taxon>Fusobacteriati</taxon>
        <taxon>Fusobacteriota</taxon>
        <taxon>Fusobacteriia</taxon>
        <taxon>Fusobacteriales</taxon>
        <taxon>Leptotrichiaceae</taxon>
        <taxon>Leptotrichia</taxon>
    </lineage>
</organism>
<reference evidence="2" key="2">
    <citation type="submission" date="2016-01" db="EMBL/GenBank/DDBJ databases">
        <authorList>
            <person name="Oliw E.H."/>
        </authorList>
    </citation>
    <scope>NUCLEOTIDE SEQUENCE [LARGE SCALE GENOMIC DNA]</scope>
    <source>
        <strain evidence="2">KA00185</strain>
    </source>
</reference>
<name>A0A134A5M5_9FUSO</name>
<dbReference type="AlphaFoldDB" id="A0A134A5M5"/>
<evidence type="ECO:0000313" key="3">
    <source>
        <dbReference type="Proteomes" id="UP000070483"/>
    </source>
</evidence>
<evidence type="ECO:0000313" key="4">
    <source>
        <dbReference type="Proteomes" id="UP000321397"/>
    </source>
</evidence>
<gene>
    <name evidence="2" type="ORF">HMPREF3180_01656</name>
    <name evidence="1" type="ORF">JMUB3933_0500</name>
</gene>
<dbReference type="Proteomes" id="UP000070483">
    <property type="component" value="Unassembled WGS sequence"/>
</dbReference>
<dbReference type="EMBL" id="AP019834">
    <property type="protein sequence ID" value="BBM47000.1"/>
    <property type="molecule type" value="Genomic_DNA"/>
</dbReference>
<protein>
    <submittedName>
        <fullName evidence="1">Orotidine 5'-phosphate decarboxylase</fullName>
    </submittedName>
</protein>
<accession>A0A134A5M5</accession>
<keyword evidence="3" id="KW-1185">Reference proteome</keyword>
<evidence type="ECO:0000313" key="1">
    <source>
        <dbReference type="EMBL" id="BBM47000.1"/>
    </source>
</evidence>
<dbReference type="Proteomes" id="UP000321397">
    <property type="component" value="Chromosome"/>
</dbReference>
<dbReference type="RefSeq" id="WP_257789797.1">
    <property type="nucleotide sequence ID" value="NZ_AP019834.1"/>
</dbReference>
<proteinExistence type="predicted"/>
<reference evidence="1 4" key="3">
    <citation type="submission" date="2019-07" db="EMBL/GenBank/DDBJ databases">
        <title>Complete Genome Sequence of Leptotrichia wadei Strain JMUB3933.</title>
        <authorList>
            <person name="Watanabe S."/>
            <person name="Cui L."/>
        </authorList>
    </citation>
    <scope>NUCLEOTIDE SEQUENCE [LARGE SCALE GENOMIC DNA]</scope>
    <source>
        <strain evidence="1 4">JMUB3933</strain>
    </source>
</reference>
<dbReference type="PATRIC" id="fig|157687.3.peg.1649"/>
<reference evidence="3" key="1">
    <citation type="submission" date="2016-01" db="EMBL/GenBank/DDBJ databases">
        <authorList>
            <person name="Mitreva M."/>
            <person name="Pepin K.H."/>
            <person name="Mihindukulasuriya K.A."/>
            <person name="Fulton R."/>
            <person name="Fronick C."/>
            <person name="O'Laughlin M."/>
            <person name="Miner T."/>
            <person name="Herter B."/>
            <person name="Rosa B.A."/>
            <person name="Cordes M."/>
            <person name="Tomlinson C."/>
            <person name="Wollam A."/>
            <person name="Palsikar V.B."/>
            <person name="Mardis E.R."/>
            <person name="Wilson R.K."/>
        </authorList>
    </citation>
    <scope>NUCLEOTIDE SEQUENCE [LARGE SCALE GENOMIC DNA]</scope>
    <source>
        <strain evidence="3">KA00185</strain>
    </source>
</reference>